<dbReference type="GO" id="GO:0005634">
    <property type="term" value="C:nucleus"/>
    <property type="evidence" value="ECO:0007669"/>
    <property type="project" value="UniProtKB-SubCell"/>
</dbReference>
<reference evidence="10" key="1">
    <citation type="submission" date="2025-08" db="UniProtKB">
        <authorList>
            <consortium name="RefSeq"/>
        </authorList>
    </citation>
    <scope>IDENTIFICATION</scope>
</reference>
<organism evidence="9 10">
    <name type="scientific">Elaeis guineensis var. tenera</name>
    <name type="common">Oil palm</name>
    <dbReference type="NCBI Taxonomy" id="51953"/>
    <lineage>
        <taxon>Eukaryota</taxon>
        <taxon>Viridiplantae</taxon>
        <taxon>Streptophyta</taxon>
        <taxon>Embryophyta</taxon>
        <taxon>Tracheophyta</taxon>
        <taxon>Spermatophyta</taxon>
        <taxon>Magnoliopsida</taxon>
        <taxon>Liliopsida</taxon>
        <taxon>Arecaceae</taxon>
        <taxon>Arecoideae</taxon>
        <taxon>Cocoseae</taxon>
        <taxon>Elaeidinae</taxon>
        <taxon>Elaeis</taxon>
    </lineage>
</organism>
<keyword evidence="3 6" id="KW-0805">Transcription regulation</keyword>
<evidence type="ECO:0000256" key="4">
    <source>
        <dbReference type="ARBA" id="ARBA00023163"/>
    </source>
</evidence>
<feature type="domain" description="OVATE" evidence="8">
    <location>
        <begin position="161"/>
        <end position="225"/>
    </location>
</feature>
<evidence type="ECO:0000259" key="8">
    <source>
        <dbReference type="PROSITE" id="PS51754"/>
    </source>
</evidence>
<proteinExistence type="predicted"/>
<evidence type="ECO:0000256" key="2">
    <source>
        <dbReference type="ARBA" id="ARBA00022491"/>
    </source>
</evidence>
<feature type="region of interest" description="Disordered" evidence="7">
    <location>
        <begin position="49"/>
        <end position="70"/>
    </location>
</feature>
<comment type="function">
    <text evidence="6">Transcriptional repressor that regulates multiple aspects of plant growth and development.</text>
</comment>
<evidence type="ECO:0000256" key="6">
    <source>
        <dbReference type="RuleBase" id="RU367028"/>
    </source>
</evidence>
<sequence length="256" mass="28684">MGKKGIHKSLQIYFSKLKKVPTLHLPNPPNPSNATTSWLLSACKYPKTPSFSVDRDQPDDGSGGSRDPAATLSDVDRFLYENFHSLYYRDNDGNELSSESPNYDVDPPAGMIRSSERFFVSPGTSNSILDEARPSAATSSSSSSSRRSDAGPAVLGDGVAVMTFSKDPYDDFRRSMQDMLEARHVDPRQPLDWEFMEELLVCYLELNDRSVHKYILRAFTDLTVSYRRKGRRRRKAKEGQVAIVPRNFSVGETGES</sequence>
<keyword evidence="5 6" id="KW-0539">Nucleus</keyword>
<evidence type="ECO:0000256" key="1">
    <source>
        <dbReference type="ARBA" id="ARBA00004123"/>
    </source>
</evidence>
<dbReference type="PANTHER" id="PTHR33057:SF117">
    <property type="entry name" value="TRANSCRIPTION REPRESSOR OFP14"/>
    <property type="match status" value="1"/>
</dbReference>
<keyword evidence="2 6" id="KW-0678">Repressor</keyword>
<evidence type="ECO:0000313" key="9">
    <source>
        <dbReference type="Proteomes" id="UP000504607"/>
    </source>
</evidence>
<dbReference type="InterPro" id="IPR038933">
    <property type="entry name" value="Ovate"/>
</dbReference>
<feature type="region of interest" description="Disordered" evidence="7">
    <location>
        <begin position="125"/>
        <end position="153"/>
    </location>
</feature>
<protein>
    <recommendedName>
        <fullName evidence="6">Transcription repressor</fullName>
    </recommendedName>
    <alternativeName>
        <fullName evidence="6">Ovate family protein</fullName>
    </alternativeName>
</protein>
<keyword evidence="9" id="KW-1185">Reference proteome</keyword>
<dbReference type="Proteomes" id="UP000504607">
    <property type="component" value="Chromosome 1"/>
</dbReference>
<evidence type="ECO:0000256" key="5">
    <source>
        <dbReference type="ARBA" id="ARBA00023242"/>
    </source>
</evidence>
<name>A0A6I9QSW5_ELAGV</name>
<dbReference type="OrthoDB" id="689980at2759"/>
<dbReference type="GeneID" id="105038630"/>
<dbReference type="RefSeq" id="XP_010912802.1">
    <property type="nucleotide sequence ID" value="XM_010914500.3"/>
</dbReference>
<dbReference type="PANTHER" id="PTHR33057">
    <property type="entry name" value="TRANSCRIPTION REPRESSOR OFP7-RELATED"/>
    <property type="match status" value="1"/>
</dbReference>
<evidence type="ECO:0000313" key="10">
    <source>
        <dbReference type="RefSeq" id="XP_010912802.1"/>
    </source>
</evidence>
<keyword evidence="4 6" id="KW-0804">Transcription</keyword>
<dbReference type="NCBIfam" id="TIGR01568">
    <property type="entry name" value="A_thal_3678"/>
    <property type="match status" value="1"/>
</dbReference>
<dbReference type="InterPro" id="IPR006458">
    <property type="entry name" value="Ovate_C"/>
</dbReference>
<dbReference type="GO" id="GO:0045892">
    <property type="term" value="P:negative regulation of DNA-templated transcription"/>
    <property type="evidence" value="ECO:0007669"/>
    <property type="project" value="UniProtKB-UniRule"/>
</dbReference>
<dbReference type="KEGG" id="egu:105038630"/>
<dbReference type="InParanoid" id="A0A6I9QSW5"/>
<accession>A0A6I9QSW5</accession>
<comment type="subcellular location">
    <subcellularLocation>
        <location evidence="1 6">Nucleus</location>
    </subcellularLocation>
</comment>
<dbReference type="Pfam" id="PF04844">
    <property type="entry name" value="Ovate"/>
    <property type="match status" value="1"/>
</dbReference>
<evidence type="ECO:0000256" key="3">
    <source>
        <dbReference type="ARBA" id="ARBA00023015"/>
    </source>
</evidence>
<dbReference type="AlphaFoldDB" id="A0A6I9QSW5"/>
<gene>
    <name evidence="10" type="primary">LOC105038630</name>
</gene>
<dbReference type="PROSITE" id="PS51754">
    <property type="entry name" value="OVATE"/>
    <property type="match status" value="1"/>
</dbReference>
<evidence type="ECO:0000256" key="7">
    <source>
        <dbReference type="SAM" id="MobiDB-lite"/>
    </source>
</evidence>
<feature type="compositionally biased region" description="Low complexity" evidence="7">
    <location>
        <begin position="134"/>
        <end position="145"/>
    </location>
</feature>